<dbReference type="CDD" id="cd19543">
    <property type="entry name" value="DCL_NRPS"/>
    <property type="match status" value="1"/>
</dbReference>
<dbReference type="Gene3D" id="3.40.50.1820">
    <property type="entry name" value="alpha/beta hydrolase"/>
    <property type="match status" value="1"/>
</dbReference>
<dbReference type="InterPro" id="IPR000873">
    <property type="entry name" value="AMP-dep_synth/lig_dom"/>
</dbReference>
<organism evidence="7 8">
    <name type="scientific">Streptomyces formicae</name>
    <dbReference type="NCBI Taxonomy" id="1616117"/>
    <lineage>
        <taxon>Bacteria</taxon>
        <taxon>Bacillati</taxon>
        <taxon>Actinomycetota</taxon>
        <taxon>Actinomycetes</taxon>
        <taxon>Kitasatosporales</taxon>
        <taxon>Streptomycetaceae</taxon>
        <taxon>Streptomyces</taxon>
    </lineage>
</organism>
<dbReference type="CDD" id="cd19540">
    <property type="entry name" value="LCL_NRPS-like"/>
    <property type="match status" value="1"/>
</dbReference>
<dbReference type="EMBL" id="CP022685">
    <property type="protein sequence ID" value="ATL25760.1"/>
    <property type="molecule type" value="Genomic_DNA"/>
</dbReference>
<dbReference type="PANTHER" id="PTHR45527">
    <property type="entry name" value="NONRIBOSOMAL PEPTIDE SYNTHETASE"/>
    <property type="match status" value="1"/>
</dbReference>
<evidence type="ECO:0000256" key="2">
    <source>
        <dbReference type="ARBA" id="ARBA00006432"/>
    </source>
</evidence>
<evidence type="ECO:0000256" key="3">
    <source>
        <dbReference type="ARBA" id="ARBA00022450"/>
    </source>
</evidence>
<dbReference type="CDD" id="cd17651">
    <property type="entry name" value="A_NRPS_VisG_like"/>
    <property type="match status" value="1"/>
</dbReference>
<name>A0A291Q1Y8_9ACTN</name>
<dbReference type="InterPro" id="IPR009081">
    <property type="entry name" value="PP-bd_ACP"/>
</dbReference>
<dbReference type="SUPFAM" id="SSF47336">
    <property type="entry name" value="ACP-like"/>
    <property type="match status" value="2"/>
</dbReference>
<dbReference type="InterPro" id="IPR036736">
    <property type="entry name" value="ACP-like_sf"/>
</dbReference>
<comment type="cofactor">
    <cofactor evidence="1">
        <name>pantetheine 4'-phosphate</name>
        <dbReference type="ChEBI" id="CHEBI:47942"/>
    </cofactor>
</comment>
<protein>
    <submittedName>
        <fullName evidence="7">Siderophore biosynthesis non-ribosomal peptide synthetase modules, Bacillibactin synthetase component F</fullName>
    </submittedName>
</protein>
<dbReference type="Gene3D" id="3.30.559.10">
    <property type="entry name" value="Chloramphenicol acetyltransferase-like domain"/>
    <property type="match status" value="2"/>
</dbReference>
<keyword evidence="8" id="KW-1185">Reference proteome</keyword>
<accession>A0A291Q1Y8</accession>
<dbReference type="InterPro" id="IPR045851">
    <property type="entry name" value="AMP-bd_C_sf"/>
</dbReference>
<dbReference type="InterPro" id="IPR020845">
    <property type="entry name" value="AMP-binding_CS"/>
</dbReference>
<dbReference type="Gene3D" id="2.30.38.10">
    <property type="entry name" value="Luciferase, Domain 3"/>
    <property type="match status" value="1"/>
</dbReference>
<dbReference type="Pfam" id="PF00550">
    <property type="entry name" value="PP-binding"/>
    <property type="match status" value="2"/>
</dbReference>
<dbReference type="PANTHER" id="PTHR45527:SF1">
    <property type="entry name" value="FATTY ACID SYNTHASE"/>
    <property type="match status" value="1"/>
</dbReference>
<dbReference type="InterPro" id="IPR001031">
    <property type="entry name" value="Thioesterase"/>
</dbReference>
<evidence type="ECO:0000256" key="4">
    <source>
        <dbReference type="ARBA" id="ARBA00022553"/>
    </source>
</evidence>
<dbReference type="FunFam" id="3.30.559.30:FF:000001">
    <property type="entry name" value="Non-ribosomal peptide synthetase"/>
    <property type="match status" value="1"/>
</dbReference>
<keyword evidence="4" id="KW-0597">Phosphoprotein</keyword>
<dbReference type="Gene3D" id="1.10.1200.10">
    <property type="entry name" value="ACP-like"/>
    <property type="match status" value="1"/>
</dbReference>
<dbReference type="NCBIfam" id="TIGR01733">
    <property type="entry name" value="AA-adenyl-dom"/>
    <property type="match status" value="2"/>
</dbReference>
<feature type="region of interest" description="Disordered" evidence="5">
    <location>
        <begin position="215"/>
        <end position="239"/>
    </location>
</feature>
<dbReference type="SUPFAM" id="SSF53474">
    <property type="entry name" value="alpha/beta-Hydrolases"/>
    <property type="match status" value="1"/>
</dbReference>
<dbReference type="SMART" id="SM00824">
    <property type="entry name" value="PKS_TE"/>
    <property type="match status" value="1"/>
</dbReference>
<dbReference type="Gene3D" id="3.40.50.980">
    <property type="match status" value="2"/>
</dbReference>
<sequence length="2361" mass="255970">MTQPELSELVDVWPLAPLQEGMFFHARYDEDRADVYVLQVVFDLEGPLDAEALRGAADALLARHPNLRAGFWDEDLEQPVQLIPAEVTVPWYETDLGGLEDDARQEALDRVLAEQRTLRFDPADPPLLRFALVRLGERRHRLALTAHHILLDGWSLPVLYRDFFHLYEHHGDGSGLPPATPYRDYLAWLGEQDPARSTEAWRAALAGVDGPTLVAPADSARTGAEPTGPGQATARPERLDRPLPEALTADLTAFARRRGLTPNTVVQGCWALLLQQLTGRDDVTFGMTVSGRPPQLPGVEGMVGLFINTLPVRVRLDPMETVGDLLTRVQTEQAELAEHHHLGLTDINRLTGHNELFDTLMVFESYPLGETGEGEDTPTFNGLRVSGASGHDATHYPLSLAVVPGRTMVLRLDHRPDMFDRETVEGIAARLERLLRAVVADPDQPVAGLDLLSPREREQALVGWNDSARDLPALTIAELFETQVARTPDGIALSRGDIELTYAEVNVRANRLARWMSEHGAGPETVVALRLPRSVDLIVSTLAALKAGAAFLPVDPGYPEERVRYMLDDAQPVLVVDGPVAVEGYDDTNLCIEQDLSSTAYVIYTSGSTGKPKGVAVTHTGITALLTAHAEALDLAPGSRVFQAVSPSFDVAVCDLIMTLGTGATLLLDSPGQLAGDELTTALKSSAATHIALPVSLLATLNPDQLPDLRYVLAGGEVCPPDLTQQWNTGNRHLITAYGPTEATICATLTTNTDRALPSLGRPIPNTHTYLLDTWLRPVPPGVTGELYLAGPGLARGYTHHPALTAERFIANPYTPGQRMYRTGDLARRRTDGTLTFAGRTDHQIKIRGYRIEPGEIEAVLGSFPGIAQAVVSVRQDVLVGYVVPSGSTDHAQLKASIGDFTRTRLPEHMVPATLTVLDELPLTSTGKLDRNALPDPVFDTTASRAPRTPTEEILCSLFADVLARPHVGIDDSFFDLGGHSLLATRLTSRIRSAFDAEIGVRALFEAPTVAALAQVLGGARPARAALGTAVRPEHVPLSYAQNRLWFLHRLEGPSATYNVPLAVRLTGTLDRQALEDALADVVSRHESLRTLFREHDGMPYQLILDSDAARPTLTVSTIAASALEESVTSAVRHGFDLSNELPLRAALLTPEPVDGQTGEANEHVLVLVLHHIAADGWSLEPLWRDIATAYRARLAGAAPDWAAFPVQYADYTLWQRDVLGDGTNPHSLMADQLAHWKETLSDLPDRIDLPTDRPYPTATTNQGDTHTFHWPTQLHTDIAELARTTGTTPFMITHAALTTLLTRHGAGTDIPIGTPIAGRTDNNLDHLIGFFVNTLVLRTDASGNPTFRELLTRTRETDLNAYAHQDIPFEHLVEILNPQRTLAHHPLFQTMLAWQNTADAVLDLPGLSVTPVSAGTGTSRTDLTFSIAEHRTADGSPNGIDGQVEFSTDIFDRGTVEALTDRLGRILTAAVSDPDEPIGDIDLLSAEEHRQAVYGWNDTAREVPRASLADLFQDQAARTPGRTAVVHQGTELTYGQLNSRANRLAHHLIAQGAGPEQVVALKLPRSAEMVVAVLAVLKTGAAYLPIDPQYPDDRVQFMLDDARPLLVLDGTDLDTSAQPDTDPVAVTRDPLHPAYVIYTSGSTGRPKGVAVPDGAMVNLLSWHSGELPCARPTRTAQFSSLSFDVSVQEILSAVLFGKTLVIPPDDVRYGPDELVDWLDEQRVDELFAPNLVIDALAHAAVTRERELPALREVVQAGEALTLSPHVRAFFRQVPGRRLRNNYGPSETHVVTSHTLPADVSAWPSSPAIGTPVPNVRAYVLDERLRPVGTGVTGELYIAGAGLARGYTNRPALTAERFIACPFEDGQRMYRTGDLVRRSADGQVHYVRRADQQIKVRGFRIEPGEIESVLAEHPGVAQAVVTAQDGHRLVGYVVPSTAGANTPPGELAAVLREFVRTRLPEFMVPAAYVTLDAIPLTPNGKLDRAALPKPEFAASPSLAAPRSALSQEEQLLCGLFSEVLGVPVGAEDSFFDRGGHSLLATRLVSRVKAVFGVELGVRALFEASTPSALARRLDSDTSGDALNVLLPLRTTGSLPPLFCVHPAAGISWPYAGLLAHVAPDRPVYGLQARGLTGAEPPARTIDEMADDYLAHIRAVQPSGPYSLLGWSFGGLVAHAVATRLEKAGERVELLALLDSFPPDRRPGEEIPELDLRDVLALLFEEVVGIDRKRFDADFGGRELTAEQVIDFMRKESAGRVDLLLDEDVLARVVDLFMRVPDALDKFVPERFGGDVLLFTAAQSAAEWPADDPRRSAGAWSPYVAGAVTERSVDVRHEHMLRPDALAPIGADLASALARTEGASGT</sequence>
<dbReference type="GO" id="GO:0003824">
    <property type="term" value="F:catalytic activity"/>
    <property type="evidence" value="ECO:0007669"/>
    <property type="project" value="InterPro"/>
</dbReference>
<dbReference type="FunFam" id="2.30.38.10:FF:000001">
    <property type="entry name" value="Non-ribosomal peptide synthetase PvdI"/>
    <property type="match status" value="2"/>
</dbReference>
<dbReference type="GO" id="GO:0031177">
    <property type="term" value="F:phosphopantetheine binding"/>
    <property type="evidence" value="ECO:0007669"/>
    <property type="project" value="InterPro"/>
</dbReference>
<dbReference type="InterPro" id="IPR042099">
    <property type="entry name" value="ANL_N_sf"/>
</dbReference>
<dbReference type="Gene3D" id="3.30.559.30">
    <property type="entry name" value="Nonribosomal peptide synthetase, condensation domain"/>
    <property type="match status" value="2"/>
</dbReference>
<dbReference type="GO" id="GO:0005829">
    <property type="term" value="C:cytosol"/>
    <property type="evidence" value="ECO:0007669"/>
    <property type="project" value="TreeGrafter"/>
</dbReference>
<dbReference type="GO" id="GO:0008610">
    <property type="term" value="P:lipid biosynthetic process"/>
    <property type="evidence" value="ECO:0007669"/>
    <property type="project" value="UniProtKB-ARBA"/>
</dbReference>
<evidence type="ECO:0000256" key="5">
    <source>
        <dbReference type="SAM" id="MobiDB-lite"/>
    </source>
</evidence>
<dbReference type="GO" id="GO:0044550">
    <property type="term" value="P:secondary metabolite biosynthetic process"/>
    <property type="evidence" value="ECO:0007669"/>
    <property type="project" value="UniProtKB-ARBA"/>
</dbReference>
<dbReference type="GO" id="GO:0017000">
    <property type="term" value="P:antibiotic biosynthetic process"/>
    <property type="evidence" value="ECO:0007669"/>
    <property type="project" value="UniProtKB-ARBA"/>
</dbReference>
<dbReference type="Pfam" id="PF13193">
    <property type="entry name" value="AMP-binding_C"/>
    <property type="match status" value="2"/>
</dbReference>
<dbReference type="InterPro" id="IPR020806">
    <property type="entry name" value="PKS_PP-bd"/>
</dbReference>
<dbReference type="RefSeq" id="WP_098240822.1">
    <property type="nucleotide sequence ID" value="NZ_CP022685.1"/>
</dbReference>
<dbReference type="InterPro" id="IPR023213">
    <property type="entry name" value="CAT-like_dom_sf"/>
</dbReference>
<evidence type="ECO:0000256" key="1">
    <source>
        <dbReference type="ARBA" id="ARBA00001957"/>
    </source>
</evidence>
<dbReference type="FunFam" id="1.10.1200.10:FF:000016">
    <property type="entry name" value="Non-ribosomal peptide synthase"/>
    <property type="match status" value="1"/>
</dbReference>
<dbReference type="GO" id="GO:0072330">
    <property type="term" value="P:monocarboxylic acid biosynthetic process"/>
    <property type="evidence" value="ECO:0007669"/>
    <property type="project" value="UniProtKB-ARBA"/>
</dbReference>
<dbReference type="InterPro" id="IPR025110">
    <property type="entry name" value="AMP-bd_C"/>
</dbReference>
<dbReference type="GO" id="GO:0043041">
    <property type="term" value="P:amino acid activation for nonribosomal peptide biosynthetic process"/>
    <property type="evidence" value="ECO:0007669"/>
    <property type="project" value="TreeGrafter"/>
</dbReference>
<dbReference type="KEGG" id="sfk:KY5_0742"/>
<dbReference type="Gene3D" id="3.40.50.12780">
    <property type="entry name" value="N-terminal domain of ligase-like"/>
    <property type="match status" value="1"/>
</dbReference>
<dbReference type="PROSITE" id="PS00012">
    <property type="entry name" value="PHOSPHOPANTETHEINE"/>
    <property type="match status" value="1"/>
</dbReference>
<comment type="similarity">
    <text evidence="2">Belongs to the ATP-dependent AMP-binding enzyme family.</text>
</comment>
<dbReference type="SUPFAM" id="SSF56801">
    <property type="entry name" value="Acetyl-CoA synthetase-like"/>
    <property type="match status" value="2"/>
</dbReference>
<dbReference type="Pfam" id="PF00975">
    <property type="entry name" value="Thioesterase"/>
    <property type="match status" value="1"/>
</dbReference>
<dbReference type="Proteomes" id="UP000221011">
    <property type="component" value="Chromosome"/>
</dbReference>
<dbReference type="InterPro" id="IPR006162">
    <property type="entry name" value="Ppantetheine_attach_site"/>
</dbReference>
<evidence type="ECO:0000313" key="8">
    <source>
        <dbReference type="Proteomes" id="UP000221011"/>
    </source>
</evidence>
<dbReference type="SUPFAM" id="SSF52777">
    <property type="entry name" value="CoA-dependent acyltransferases"/>
    <property type="match status" value="4"/>
</dbReference>
<dbReference type="PROSITE" id="PS00455">
    <property type="entry name" value="AMP_BINDING"/>
    <property type="match status" value="2"/>
</dbReference>
<keyword evidence="3" id="KW-0596">Phosphopantetheine</keyword>
<dbReference type="FunFam" id="3.40.50.980:FF:000001">
    <property type="entry name" value="Non-ribosomal peptide synthetase"/>
    <property type="match status" value="1"/>
</dbReference>
<evidence type="ECO:0000259" key="6">
    <source>
        <dbReference type="PROSITE" id="PS50075"/>
    </source>
</evidence>
<dbReference type="Pfam" id="PF00501">
    <property type="entry name" value="AMP-binding"/>
    <property type="match status" value="2"/>
</dbReference>
<dbReference type="FunFam" id="3.40.50.12780:FF:000012">
    <property type="entry name" value="Non-ribosomal peptide synthetase"/>
    <property type="match status" value="2"/>
</dbReference>
<dbReference type="InterPro" id="IPR029058">
    <property type="entry name" value="AB_hydrolase_fold"/>
</dbReference>
<reference evidence="7 8" key="1">
    <citation type="submission" date="2017-08" db="EMBL/GenBank/DDBJ databases">
        <title>Complete Genome Sequence of Streptomyces formicae KY5, the formicamycin producer.</title>
        <authorList>
            <person name="Holmes N.A."/>
            <person name="Devine R."/>
            <person name="Qin Z."/>
            <person name="Seipke R.F."/>
            <person name="Wilkinson B."/>
            <person name="Hutchings M.I."/>
        </authorList>
    </citation>
    <scope>NUCLEOTIDE SEQUENCE [LARGE SCALE GENOMIC DNA]</scope>
    <source>
        <strain evidence="7 8">KY5</strain>
    </source>
</reference>
<dbReference type="InterPro" id="IPR001242">
    <property type="entry name" value="Condensation_dom"/>
</dbReference>
<dbReference type="SMART" id="SM00823">
    <property type="entry name" value="PKS_PP"/>
    <property type="match status" value="2"/>
</dbReference>
<dbReference type="InterPro" id="IPR010071">
    <property type="entry name" value="AA_adenyl_dom"/>
</dbReference>
<gene>
    <name evidence="7" type="ORF">KY5_0742</name>
</gene>
<feature type="domain" description="Carrier" evidence="6">
    <location>
        <begin position="2003"/>
        <end position="2077"/>
    </location>
</feature>
<evidence type="ECO:0000313" key="7">
    <source>
        <dbReference type="EMBL" id="ATL25760.1"/>
    </source>
</evidence>
<dbReference type="Pfam" id="PF00668">
    <property type="entry name" value="Condensation"/>
    <property type="match status" value="2"/>
</dbReference>
<dbReference type="Gene3D" id="3.30.300.30">
    <property type="match status" value="2"/>
</dbReference>
<proteinExistence type="inferred from homology"/>
<dbReference type="PROSITE" id="PS50075">
    <property type="entry name" value="CARRIER"/>
    <property type="match status" value="2"/>
</dbReference>
<feature type="domain" description="Carrier" evidence="6">
    <location>
        <begin position="946"/>
        <end position="1021"/>
    </location>
</feature>
<dbReference type="InterPro" id="IPR020802">
    <property type="entry name" value="TesA-like"/>
</dbReference>
<dbReference type="FunFam" id="3.30.300.30:FF:000010">
    <property type="entry name" value="Enterobactin synthetase component F"/>
    <property type="match status" value="1"/>
</dbReference>